<dbReference type="Proteomes" id="UP000198406">
    <property type="component" value="Unassembled WGS sequence"/>
</dbReference>
<evidence type="ECO:0000313" key="3">
    <source>
        <dbReference type="Proteomes" id="UP000198406"/>
    </source>
</evidence>
<keyword evidence="3" id="KW-1185">Reference proteome</keyword>
<protein>
    <submittedName>
        <fullName evidence="2">Uncharacterized protein</fullName>
    </submittedName>
</protein>
<evidence type="ECO:0000313" key="2">
    <source>
        <dbReference type="EMBL" id="GAX23317.1"/>
    </source>
</evidence>
<comment type="caution">
    <text evidence="2">The sequence shown here is derived from an EMBL/GenBank/DDBJ whole genome shotgun (WGS) entry which is preliminary data.</text>
</comment>
<feature type="region of interest" description="Disordered" evidence="1">
    <location>
        <begin position="222"/>
        <end position="249"/>
    </location>
</feature>
<evidence type="ECO:0000256" key="1">
    <source>
        <dbReference type="SAM" id="MobiDB-lite"/>
    </source>
</evidence>
<reference evidence="2 3" key="1">
    <citation type="journal article" date="2015" name="Plant Cell">
        <title>Oil accumulation by the oleaginous diatom Fistulifera solaris as revealed by the genome and transcriptome.</title>
        <authorList>
            <person name="Tanaka T."/>
            <person name="Maeda Y."/>
            <person name="Veluchamy A."/>
            <person name="Tanaka M."/>
            <person name="Abida H."/>
            <person name="Marechal E."/>
            <person name="Bowler C."/>
            <person name="Muto M."/>
            <person name="Sunaga Y."/>
            <person name="Tanaka M."/>
            <person name="Yoshino T."/>
            <person name="Taniguchi T."/>
            <person name="Fukuda Y."/>
            <person name="Nemoto M."/>
            <person name="Matsumoto M."/>
            <person name="Wong P.S."/>
            <person name="Aburatani S."/>
            <person name="Fujibuchi W."/>
        </authorList>
    </citation>
    <scope>NUCLEOTIDE SEQUENCE [LARGE SCALE GENOMIC DNA]</scope>
    <source>
        <strain evidence="2 3">JPCC DA0580</strain>
    </source>
</reference>
<dbReference type="EMBL" id="BDSP01000200">
    <property type="protein sequence ID" value="GAX23317.1"/>
    <property type="molecule type" value="Genomic_DNA"/>
</dbReference>
<gene>
    <name evidence="2" type="ORF">FisN_27Lh091</name>
</gene>
<organism evidence="2 3">
    <name type="scientific">Fistulifera solaris</name>
    <name type="common">Oleaginous diatom</name>
    <dbReference type="NCBI Taxonomy" id="1519565"/>
    <lineage>
        <taxon>Eukaryota</taxon>
        <taxon>Sar</taxon>
        <taxon>Stramenopiles</taxon>
        <taxon>Ochrophyta</taxon>
        <taxon>Bacillariophyta</taxon>
        <taxon>Bacillariophyceae</taxon>
        <taxon>Bacillariophycidae</taxon>
        <taxon>Naviculales</taxon>
        <taxon>Naviculaceae</taxon>
        <taxon>Fistulifera</taxon>
    </lineage>
</organism>
<dbReference type="AlphaFoldDB" id="A0A1Z5KAN6"/>
<dbReference type="InParanoid" id="A0A1Z5KAN6"/>
<sequence>MEGDDQLRQPEWIGSCRWSPSVTKKTIDLTLNPVGTFRHNHSVFSVDRKGGTMLRVEIDREESFRPTFNELSRPLPLSTNLSPIQKEIVDRYAIIRHTHKNAQSAKVCFGRLNFLQGWRERCDKKNKQIHQKRTRWRRLSLHFQRILNHGYHLGNDDTNRDGEAPQSDIMSSSQAIEQTRTTEATPIKIKSSPTVRPLSPWDPFGIMSLTVTGVATAAKIVPVPDGDEDSQNATRRSDPSVAAPFTISPTPLEKDATSTWCYSPTSKSEYLMYRNTLLLTKPMLIDQDAPDPDLVIISDDDTDKQDHVVEVNQQNDQEIEMIFETDSDIVVSSHPSHIREFDSPRGLAQLFGCWNTHHNMELPLLRDDNEAKPLVLDSYSADNSVEDKPLPTQSTREFVPIEQIDGIVAGTTPPLIPNPKKHRKAQKIRQKWAVIDILSENITDLLRCGPSFIEKKKMRQKKMEENDANLLGIFVKRNVEGDLTQSLSQYRSPSSVTMSDVVQ</sequence>
<proteinExistence type="predicted"/>
<name>A0A1Z5KAN6_FISSO</name>
<accession>A0A1Z5KAN6</accession>